<dbReference type="HOGENOM" id="CLU_293881_0_0_1"/>
<evidence type="ECO:0000256" key="9">
    <source>
        <dbReference type="ARBA" id="ARBA00022989"/>
    </source>
</evidence>
<keyword evidence="11" id="KW-0805">Transcription regulation</keyword>
<evidence type="ECO:0000256" key="16">
    <source>
        <dbReference type="PROSITE-ProRule" id="PRU00169"/>
    </source>
</evidence>
<evidence type="ECO:0000256" key="8">
    <source>
        <dbReference type="ARBA" id="ARBA00022692"/>
    </source>
</evidence>
<feature type="transmembrane region" description="Helical" evidence="18">
    <location>
        <begin position="997"/>
        <end position="1019"/>
    </location>
</feature>
<dbReference type="PROSITE" id="PS00942">
    <property type="entry name" value="GLPT"/>
    <property type="match status" value="1"/>
</dbReference>
<evidence type="ECO:0000256" key="10">
    <source>
        <dbReference type="ARBA" id="ARBA00023012"/>
    </source>
</evidence>
<dbReference type="AlphaFoldDB" id="A0A0A2W4C7"/>
<evidence type="ECO:0000259" key="19">
    <source>
        <dbReference type="PROSITE" id="PS50043"/>
    </source>
</evidence>
<dbReference type="InterPro" id="IPR036259">
    <property type="entry name" value="MFS_trans_sf"/>
</dbReference>
<dbReference type="InterPro" id="IPR036890">
    <property type="entry name" value="HATPase_C_sf"/>
</dbReference>
<dbReference type="InterPro" id="IPR011701">
    <property type="entry name" value="MFS"/>
</dbReference>
<dbReference type="InterPro" id="IPR051337">
    <property type="entry name" value="OPA_Antiporter"/>
</dbReference>
<keyword evidence="15" id="KW-0804">Transcription</keyword>
<dbReference type="InterPro" id="IPR011712">
    <property type="entry name" value="Sig_transdc_His_kin_sub3_dim/P"/>
</dbReference>
<comment type="subcellular location">
    <subcellularLocation>
        <location evidence="1">Cell inner membrane</location>
        <topology evidence="1">Multi-pass membrane protein</topology>
    </subcellularLocation>
    <subcellularLocation>
        <location evidence="2">Cytoplasm</location>
    </subcellularLocation>
</comment>
<dbReference type="GO" id="GO:0046983">
    <property type="term" value="F:protein dimerization activity"/>
    <property type="evidence" value="ECO:0007669"/>
    <property type="project" value="InterPro"/>
</dbReference>
<dbReference type="SUPFAM" id="SSF55874">
    <property type="entry name" value="ATPase domain of HSP90 chaperone/DNA topoisomerase II/histidine kinase"/>
    <property type="match status" value="1"/>
</dbReference>
<dbReference type="PROSITE" id="PS50109">
    <property type="entry name" value="HIS_KIN"/>
    <property type="match status" value="1"/>
</dbReference>
<keyword evidence="7 16" id="KW-0597">Phosphoprotein</keyword>
<dbReference type="NCBIfam" id="NF007685">
    <property type="entry name" value="PRK10360.1"/>
    <property type="match status" value="1"/>
</dbReference>
<dbReference type="PROSITE" id="PS50110">
    <property type="entry name" value="RESPONSE_REGULATORY"/>
    <property type="match status" value="1"/>
</dbReference>
<feature type="transmembrane region" description="Helical" evidence="18">
    <location>
        <begin position="746"/>
        <end position="770"/>
    </location>
</feature>
<dbReference type="GO" id="GO:0061513">
    <property type="term" value="F:glucose 6-phosphate:phosphate antiporter activity"/>
    <property type="evidence" value="ECO:0007669"/>
    <property type="project" value="TreeGrafter"/>
</dbReference>
<accession>A0A0A2W4C7</accession>
<dbReference type="SUPFAM" id="SSF103473">
    <property type="entry name" value="MFS general substrate transporter"/>
    <property type="match status" value="1"/>
</dbReference>
<dbReference type="PANTHER" id="PTHR43826">
    <property type="entry name" value="GLUCOSE-6-PHOSPHATE EXCHANGER SLC37A4"/>
    <property type="match status" value="1"/>
</dbReference>
<keyword evidence="12" id="KW-0238">DNA-binding</keyword>
<evidence type="ECO:0000256" key="7">
    <source>
        <dbReference type="ARBA" id="ARBA00022553"/>
    </source>
</evidence>
<dbReference type="NCBIfam" id="TIGR00881">
    <property type="entry name" value="2A0104"/>
    <property type="match status" value="1"/>
</dbReference>
<evidence type="ECO:0000256" key="6">
    <source>
        <dbReference type="ARBA" id="ARBA00022519"/>
    </source>
</evidence>
<evidence type="ECO:0000313" key="23">
    <source>
        <dbReference type="EMBL" id="KGQ13517.1"/>
    </source>
</evidence>
<organism evidence="23 24">
    <name type="scientific">Beauveria bassiana D1-5</name>
    <dbReference type="NCBI Taxonomy" id="1245745"/>
    <lineage>
        <taxon>Eukaryota</taxon>
        <taxon>Fungi</taxon>
        <taxon>Dikarya</taxon>
        <taxon>Ascomycota</taxon>
        <taxon>Pezizomycotina</taxon>
        <taxon>Sordariomycetes</taxon>
        <taxon>Hypocreomycetidae</taxon>
        <taxon>Hypocreales</taxon>
        <taxon>Cordycipitaceae</taxon>
        <taxon>Beauveria</taxon>
    </lineage>
</organism>
<dbReference type="InterPro" id="IPR016032">
    <property type="entry name" value="Sig_transdc_resp-reg_C-effctor"/>
</dbReference>
<dbReference type="Gene3D" id="1.20.5.1930">
    <property type="match status" value="1"/>
</dbReference>
<feature type="transmembrane region" description="Helical" evidence="18">
    <location>
        <begin position="911"/>
        <end position="929"/>
    </location>
</feature>
<dbReference type="FunFam" id="3.40.50.2300:FF:000040">
    <property type="entry name" value="DNA-binding transcriptional activator UhpA"/>
    <property type="match status" value="1"/>
</dbReference>
<feature type="region of interest" description="Disordered" evidence="17">
    <location>
        <begin position="363"/>
        <end position="395"/>
    </location>
</feature>
<dbReference type="PROSITE" id="PS00622">
    <property type="entry name" value="HTH_LUXR_1"/>
    <property type="match status" value="1"/>
</dbReference>
<keyword evidence="5" id="KW-0963">Cytoplasm</keyword>
<dbReference type="Gene3D" id="3.30.565.10">
    <property type="entry name" value="Histidine kinase-like ATPase, C-terminal domain"/>
    <property type="match status" value="1"/>
</dbReference>
<dbReference type="CDD" id="cd17488">
    <property type="entry name" value="MFS_UhpC"/>
    <property type="match status" value="1"/>
</dbReference>
<dbReference type="Gene3D" id="3.40.50.2300">
    <property type="match status" value="1"/>
</dbReference>
<evidence type="ECO:0000256" key="18">
    <source>
        <dbReference type="SAM" id="Phobius"/>
    </source>
</evidence>
<feature type="transmembrane region" description="Helical" evidence="18">
    <location>
        <begin position="687"/>
        <end position="705"/>
    </location>
</feature>
<feature type="transmembrane region" description="Helical" evidence="18">
    <location>
        <begin position="872"/>
        <end position="899"/>
    </location>
</feature>
<dbReference type="FunFam" id="1.20.1250.20:FF:000007">
    <property type="entry name" value="Glycerol-3-phosphate transporter"/>
    <property type="match status" value="1"/>
</dbReference>
<protein>
    <submittedName>
        <fullName evidence="23">Regulatory protein uhpC</fullName>
    </submittedName>
</protein>
<evidence type="ECO:0000259" key="20">
    <source>
        <dbReference type="PROSITE" id="PS50109"/>
    </source>
</evidence>
<dbReference type="FunFam" id="1.20.1250.20:FF:000110">
    <property type="entry name" value="Regulatory protein uhpC"/>
    <property type="match status" value="1"/>
</dbReference>
<dbReference type="SUPFAM" id="SSF46894">
    <property type="entry name" value="C-terminal effector domain of the bipartite response regulators"/>
    <property type="match status" value="1"/>
</dbReference>
<feature type="domain" description="Major facilitator superfamily (MFS) profile" evidence="22">
    <location>
        <begin position="622"/>
        <end position="1026"/>
    </location>
</feature>
<feature type="domain" description="Response regulatory" evidence="21">
    <location>
        <begin position="3"/>
        <end position="116"/>
    </location>
</feature>
<evidence type="ECO:0000256" key="3">
    <source>
        <dbReference type="ARBA" id="ARBA00009598"/>
    </source>
</evidence>
<dbReference type="InterPro" id="IPR000792">
    <property type="entry name" value="Tscrpt_reg_LuxR_C"/>
</dbReference>
<dbReference type="PANTHER" id="PTHR43826:SF3">
    <property type="entry name" value="GLUCOSE-6-PHOSPHATE EXCHANGER SLC37A4"/>
    <property type="match status" value="1"/>
</dbReference>
<dbReference type="Pfam" id="PF07690">
    <property type="entry name" value="MFS_1"/>
    <property type="match status" value="1"/>
</dbReference>
<dbReference type="GO" id="GO:0000155">
    <property type="term" value="F:phosphorelay sensor kinase activity"/>
    <property type="evidence" value="ECO:0007669"/>
    <property type="project" value="InterPro"/>
</dbReference>
<evidence type="ECO:0000256" key="13">
    <source>
        <dbReference type="ARBA" id="ARBA00023136"/>
    </source>
</evidence>
<dbReference type="SMART" id="SM00448">
    <property type="entry name" value="REC"/>
    <property type="match status" value="1"/>
</dbReference>
<reference evidence="23 24" key="1">
    <citation type="submission" date="2012-10" db="EMBL/GenBank/DDBJ databases">
        <title>Genome sequencing and analysis of entomopathogenic fungi Beauveria bassiana D1-5.</title>
        <authorList>
            <person name="Li Q."/>
            <person name="Wang L."/>
            <person name="Zhang Z."/>
            <person name="Wang Q."/>
            <person name="Ren J."/>
            <person name="Wang M."/>
            <person name="Xu W."/>
            <person name="Wang J."/>
            <person name="Lu Y."/>
            <person name="Du Q."/>
            <person name="Sun Z."/>
        </authorList>
    </citation>
    <scope>NUCLEOTIDE SEQUENCE [LARGE SCALE GENOMIC DNA]</scope>
    <source>
        <strain evidence="23 24">D1-5</strain>
    </source>
</reference>
<evidence type="ECO:0000256" key="5">
    <source>
        <dbReference type="ARBA" id="ARBA00022490"/>
    </source>
</evidence>
<dbReference type="GO" id="GO:0006355">
    <property type="term" value="P:regulation of DNA-templated transcription"/>
    <property type="evidence" value="ECO:0007669"/>
    <property type="project" value="InterPro"/>
</dbReference>
<dbReference type="GO" id="GO:0003677">
    <property type="term" value="F:DNA binding"/>
    <property type="evidence" value="ECO:0007669"/>
    <property type="project" value="UniProtKB-KW"/>
</dbReference>
<feature type="transmembrane region" description="Helical" evidence="18">
    <location>
        <begin position="968"/>
        <end position="991"/>
    </location>
</feature>
<feature type="transmembrane region" description="Helical" evidence="18">
    <location>
        <begin position="776"/>
        <end position="794"/>
    </location>
</feature>
<dbReference type="Proteomes" id="UP000030106">
    <property type="component" value="Unassembled WGS sequence"/>
</dbReference>
<feature type="modified residue" description="4-aspartylphosphate" evidence="16">
    <location>
        <position position="54"/>
    </location>
</feature>
<keyword evidence="14" id="KW-0010">Activator</keyword>
<dbReference type="Pfam" id="PF07730">
    <property type="entry name" value="HisKA_3"/>
    <property type="match status" value="1"/>
</dbReference>
<dbReference type="GO" id="GO:0035435">
    <property type="term" value="P:phosphate ion transmembrane transport"/>
    <property type="evidence" value="ECO:0007669"/>
    <property type="project" value="TreeGrafter"/>
</dbReference>
<dbReference type="CDD" id="cd17535">
    <property type="entry name" value="REC_NarL-like"/>
    <property type="match status" value="1"/>
</dbReference>
<dbReference type="SUPFAM" id="SSF52172">
    <property type="entry name" value="CheY-like"/>
    <property type="match status" value="1"/>
</dbReference>
<dbReference type="PROSITE" id="PS50850">
    <property type="entry name" value="MFS"/>
    <property type="match status" value="1"/>
</dbReference>
<evidence type="ECO:0000256" key="1">
    <source>
        <dbReference type="ARBA" id="ARBA00004429"/>
    </source>
</evidence>
<keyword evidence="4" id="KW-1003">Cell membrane</keyword>
<evidence type="ECO:0000256" key="12">
    <source>
        <dbReference type="ARBA" id="ARBA00023125"/>
    </source>
</evidence>
<dbReference type="InterPro" id="IPR001789">
    <property type="entry name" value="Sig_transdc_resp-reg_receiver"/>
</dbReference>
<evidence type="ECO:0000256" key="17">
    <source>
        <dbReference type="SAM" id="MobiDB-lite"/>
    </source>
</evidence>
<evidence type="ECO:0000259" key="21">
    <source>
        <dbReference type="PROSITE" id="PS50110"/>
    </source>
</evidence>
<dbReference type="SMART" id="SM00421">
    <property type="entry name" value="HTH_LUXR"/>
    <property type="match status" value="1"/>
</dbReference>
<dbReference type="CDD" id="cd06170">
    <property type="entry name" value="LuxR_C_like"/>
    <property type="match status" value="1"/>
</dbReference>
<keyword evidence="13 18" id="KW-0472">Membrane</keyword>
<dbReference type="InterPro" id="IPR005467">
    <property type="entry name" value="His_kinase_dom"/>
</dbReference>
<evidence type="ECO:0000313" key="24">
    <source>
        <dbReference type="Proteomes" id="UP000030106"/>
    </source>
</evidence>
<dbReference type="STRING" id="1245745.A0A0A2W4C7"/>
<dbReference type="Pfam" id="PF02518">
    <property type="entry name" value="HATPase_c"/>
    <property type="match status" value="1"/>
</dbReference>
<evidence type="ECO:0000259" key="22">
    <source>
        <dbReference type="PROSITE" id="PS50850"/>
    </source>
</evidence>
<dbReference type="CDD" id="cd16917">
    <property type="entry name" value="HATPase_UhpB-NarQ-NarX-like"/>
    <property type="match status" value="1"/>
</dbReference>
<gene>
    <name evidence="23" type="ORF">BBAD15_g700</name>
</gene>
<comment type="similarity">
    <text evidence="3">Belongs to the major facilitator superfamily. Organophosphate:Pi antiporter (OPA) (TC 2.A.1.4) family.</text>
</comment>
<dbReference type="GO" id="GO:0005886">
    <property type="term" value="C:plasma membrane"/>
    <property type="evidence" value="ECO:0007669"/>
    <property type="project" value="UniProtKB-SubCell"/>
</dbReference>
<dbReference type="Pfam" id="PF00072">
    <property type="entry name" value="Response_reg"/>
    <property type="match status" value="1"/>
</dbReference>
<dbReference type="SMART" id="SM00387">
    <property type="entry name" value="HATPase_c"/>
    <property type="match status" value="1"/>
</dbReference>
<feature type="transmembrane region" description="Helical" evidence="18">
    <location>
        <begin position="837"/>
        <end position="860"/>
    </location>
</feature>
<feature type="transmembrane region" description="Helical" evidence="18">
    <location>
        <begin position="617"/>
        <end position="635"/>
    </location>
</feature>
<keyword evidence="8 18" id="KW-0812">Transmembrane</keyword>
<feature type="compositionally biased region" description="Low complexity" evidence="17">
    <location>
        <begin position="379"/>
        <end position="389"/>
    </location>
</feature>
<dbReference type="InterPro" id="IPR003594">
    <property type="entry name" value="HATPase_dom"/>
</dbReference>
<name>A0A0A2W4C7_BEABA</name>
<dbReference type="InterPro" id="IPR021159">
    <property type="entry name" value="Sugar-P_transporter_CS"/>
</dbReference>
<dbReference type="PROSITE" id="PS50043">
    <property type="entry name" value="HTH_LUXR_2"/>
    <property type="match status" value="1"/>
</dbReference>
<comment type="caution">
    <text evidence="23">The sequence shown here is derived from an EMBL/GenBank/DDBJ whole genome shotgun (WGS) entry which is preliminary data.</text>
</comment>
<dbReference type="NCBIfam" id="NF008661">
    <property type="entry name" value="PRK11663.1"/>
    <property type="match status" value="1"/>
</dbReference>
<sequence>MTAIALIDDHLIVRSGFAQLLGLEADFQVVAEFGSGREALAGLPGQGVQVCICDISMPDISGLELLSQLPKGMAIIMLSVHDSPALVEQALNAGARGFLSKRCSPDELIAAVRTVATGGCYLTPDIAMKLAAGRQDPLTKRERQVAEKLAQGMAVKEIATELGLSPKTVHVHRANLMEKLDVSNDVALARRLFDGWADAAMPARLLAGSAGRGVADAFLALPGSGAGTPAAVNAGRGAHRPAGGGADCGGAASVAAVAEPGQRCPECAAADPNRRLDAGADLPGTLALSDQHRLAASWPGAGFPAGQLARAAFNLVFATVCRQPLAAAGLTRRTLSLYAVLPGAADYRPGLALWLAGGADCHPDERHRADSQPDLARPSGGSSALAAGSEPDRASLQTELARNRRLAERLLETEESVRREVARELHDDIGQTITAIRTQAGIVQRLAPDSEGVKRSGAHIEQLSLGVYDAVRRLLGRLRPRQLDDLSLEQAVRSLMREMELESRGIVSHINWQIDEPLLSEGQRVTLFRVCQEGLNNIVKHASASAVTLQGWQQGERLMLVIEDDGSGLPPGSGQQGFGLTGMRERVTALGGTFAISFPASAAPLSDKSEIDARYRYWRRHILITIWLGYALFYFTRKSFNAAAPEILATGVMARTDIGLLATLFYITYGLSKFFSGIVSDFSNARYFMGIGLIATGMVNILFGFSTSLWAFALLWALNAFFQGWGSPVCARLLTAWYSRSERGGWWAVWNTAHNVGGALIPIIMGAAALQYGWRVGMMIAGGLAIIAGLFLCWRLRDRPQTVGLPAVGDWQHDALEIAQQQEGAGLTRKEILYKYVLVNPYIWLLSLCYVLVYVVRAAINDWGNLYMSETLGVGLVTANSAVTMFELGGFIGALVAGWGSDKLFNGNRGPMNLIFAAGILLSVGSLWLMPFASYVMQAACFFTTGFFVFGPQMLIGMAAAECSHKEAAGAATGFVGLFAYLGASLSGWPLARVIDIWHWSGFFAVIAIAAGISALLLLPFLNAQAPREADEA</sequence>
<dbReference type="Gene3D" id="1.20.1250.20">
    <property type="entry name" value="MFS general substrate transporter like domains"/>
    <property type="match status" value="2"/>
</dbReference>
<evidence type="ECO:0000256" key="15">
    <source>
        <dbReference type="ARBA" id="ARBA00023163"/>
    </source>
</evidence>
<dbReference type="InterPro" id="IPR020846">
    <property type="entry name" value="MFS_dom"/>
</dbReference>
<dbReference type="Pfam" id="PF00196">
    <property type="entry name" value="GerE"/>
    <property type="match status" value="1"/>
</dbReference>
<keyword evidence="10" id="KW-0902">Two-component regulatory system</keyword>
<dbReference type="EMBL" id="ANFO01000039">
    <property type="protein sequence ID" value="KGQ13517.1"/>
    <property type="molecule type" value="Genomic_DNA"/>
</dbReference>
<keyword evidence="6" id="KW-0997">Cell inner membrane</keyword>
<dbReference type="PRINTS" id="PR00038">
    <property type="entry name" value="HTHLUXR"/>
</dbReference>
<dbReference type="InterPro" id="IPR058245">
    <property type="entry name" value="NreC/VraR/RcsB-like_REC"/>
</dbReference>
<evidence type="ECO:0000256" key="14">
    <source>
        <dbReference type="ARBA" id="ARBA00023159"/>
    </source>
</evidence>
<dbReference type="GO" id="GO:0005737">
    <property type="term" value="C:cytoplasm"/>
    <property type="evidence" value="ECO:0007669"/>
    <property type="project" value="UniProtKB-SubCell"/>
</dbReference>
<feature type="domain" description="Histidine kinase" evidence="20">
    <location>
        <begin position="424"/>
        <end position="596"/>
    </location>
</feature>
<feature type="transmembrane region" description="Helical" evidence="18">
    <location>
        <begin position="935"/>
        <end position="956"/>
    </location>
</feature>
<feature type="domain" description="HTH luxR-type" evidence="19">
    <location>
        <begin position="131"/>
        <end position="196"/>
    </location>
</feature>
<evidence type="ECO:0000256" key="4">
    <source>
        <dbReference type="ARBA" id="ARBA00022475"/>
    </source>
</evidence>
<evidence type="ECO:0000256" key="2">
    <source>
        <dbReference type="ARBA" id="ARBA00004496"/>
    </source>
</evidence>
<proteinExistence type="inferred from homology"/>
<dbReference type="InterPro" id="IPR011006">
    <property type="entry name" value="CheY-like_superfamily"/>
</dbReference>
<keyword evidence="9 18" id="KW-1133">Transmembrane helix</keyword>
<evidence type="ECO:0000256" key="11">
    <source>
        <dbReference type="ARBA" id="ARBA00023015"/>
    </source>
</evidence>